<sequence length="230" mass="26485">MLNHGDDSAIPVPAIFMFVPAMPVVVNQNTHQSLKLVNWASYTALEVIIDKAFPGYRVSADVILHFRPPAGILLASEMTADFHFVGMPPWTILLTPMSIRIECQRKRPWQQHDVTRKGLRRPNKQTEYFLQLIRGTLEPEISIVTARVYVKAKLKEAKTVNQLIKFALGPTPTLGRRQSFRVLYDRYISLKTVSFDANSFRRLNLNRPVNLVRVRKLLFSFENYIYVVTD</sequence>
<dbReference type="Proteomes" id="UP000290540">
    <property type="component" value="Unassembled WGS sequence"/>
</dbReference>
<proteinExistence type="predicted"/>
<organism evidence="1 2">
    <name type="scientific">Fusarium oxysporum f. sp. narcissi</name>
    <dbReference type="NCBI Taxonomy" id="451672"/>
    <lineage>
        <taxon>Eukaryota</taxon>
        <taxon>Fungi</taxon>
        <taxon>Dikarya</taxon>
        <taxon>Ascomycota</taxon>
        <taxon>Pezizomycotina</taxon>
        <taxon>Sordariomycetes</taxon>
        <taxon>Hypocreomycetidae</taxon>
        <taxon>Hypocreales</taxon>
        <taxon>Nectriaceae</taxon>
        <taxon>Fusarium</taxon>
        <taxon>Fusarium oxysporum species complex</taxon>
    </lineage>
</organism>
<accession>A0A4Q2V1C9</accession>
<gene>
    <name evidence="1" type="ORF">BFJ63_vAg17201</name>
</gene>
<reference evidence="1 2" key="1">
    <citation type="submission" date="2016-12" db="EMBL/GenBank/DDBJ databases">
        <title>Draft genome sequence of Fusarium oxysporum causing rot on Narcissus.</title>
        <authorList>
            <person name="Armitage A.D."/>
            <person name="Taylor A."/>
            <person name="Clarkson J.P."/>
            <person name="Harrison R.J."/>
            <person name="Jackson A.C."/>
        </authorList>
    </citation>
    <scope>NUCLEOTIDE SEQUENCE [LARGE SCALE GENOMIC DNA]</scope>
    <source>
        <strain evidence="1 2">N139</strain>
    </source>
</reference>
<evidence type="ECO:0000313" key="1">
    <source>
        <dbReference type="EMBL" id="RYC79920.1"/>
    </source>
</evidence>
<evidence type="ECO:0000313" key="2">
    <source>
        <dbReference type="Proteomes" id="UP000290540"/>
    </source>
</evidence>
<comment type="caution">
    <text evidence="1">The sequence shown here is derived from an EMBL/GenBank/DDBJ whole genome shotgun (WGS) entry which is preliminary data.</text>
</comment>
<dbReference type="AlphaFoldDB" id="A0A4Q2V1C9"/>
<protein>
    <submittedName>
        <fullName evidence="1">Uncharacterized protein</fullName>
    </submittedName>
</protein>
<name>A0A4Q2V1C9_FUSOX</name>
<dbReference type="EMBL" id="MQTW01000481">
    <property type="protein sequence ID" value="RYC79920.1"/>
    <property type="molecule type" value="Genomic_DNA"/>
</dbReference>